<evidence type="ECO:0008006" key="5">
    <source>
        <dbReference type="Google" id="ProtNLM"/>
    </source>
</evidence>
<reference evidence="4" key="1">
    <citation type="journal article" date="2023" name="Commun. Biol.">
        <title>Genome analysis of Parmales, the sister group of diatoms, reveals the evolutionary specialization of diatoms from phago-mixotrophs to photoautotrophs.</title>
        <authorList>
            <person name="Ban H."/>
            <person name="Sato S."/>
            <person name="Yoshikawa S."/>
            <person name="Yamada K."/>
            <person name="Nakamura Y."/>
            <person name="Ichinomiya M."/>
            <person name="Sato N."/>
            <person name="Blanc-Mathieu R."/>
            <person name="Endo H."/>
            <person name="Kuwata A."/>
            <person name="Ogata H."/>
        </authorList>
    </citation>
    <scope>NUCLEOTIDE SEQUENCE [LARGE SCALE GENOMIC DNA]</scope>
    <source>
        <strain evidence="4">NIES 3700</strain>
    </source>
</reference>
<gene>
    <name evidence="3" type="ORF">TrLO_g10190</name>
</gene>
<accession>A0A9W7CN91</accession>
<evidence type="ECO:0000313" key="4">
    <source>
        <dbReference type="Proteomes" id="UP001165122"/>
    </source>
</evidence>
<dbReference type="AlphaFoldDB" id="A0A9W7CN91"/>
<keyword evidence="1" id="KW-0677">Repeat</keyword>
<dbReference type="Gene3D" id="1.25.40.10">
    <property type="entry name" value="Tetratricopeptide repeat domain"/>
    <property type="match status" value="1"/>
</dbReference>
<feature type="region of interest" description="Disordered" evidence="2">
    <location>
        <begin position="119"/>
        <end position="154"/>
    </location>
</feature>
<protein>
    <recommendedName>
        <fullName evidence="5">Pentatricopeptide repeat-containing protein</fullName>
    </recommendedName>
</protein>
<feature type="compositionally biased region" description="Low complexity" evidence="2">
    <location>
        <begin position="133"/>
        <end position="154"/>
    </location>
</feature>
<feature type="region of interest" description="Disordered" evidence="2">
    <location>
        <begin position="1"/>
        <end position="37"/>
    </location>
</feature>
<evidence type="ECO:0000256" key="2">
    <source>
        <dbReference type="SAM" id="MobiDB-lite"/>
    </source>
</evidence>
<dbReference type="EMBL" id="BRXW01000130">
    <property type="protein sequence ID" value="GMI08865.1"/>
    <property type="molecule type" value="Genomic_DNA"/>
</dbReference>
<sequence>MGRRNGSRALAPKPRKGNKKKTRKPRPTVKGEHSEPMSIRRLGKQYIDEATMENYKRMGPIATLPQKGDLELLEMRDAEDGDSEMFDDLASVLMYGEPALITANQRKRYRMMLESNAPSLVLPPNEDTLRIDSGSGSSLPQTSTTTSTLNANLPSDSSLSKYNINLLNASQKSHLSSPSPESLSSLQSTISSTLSSHFRNNNKNSPPTPLDCLSLITPHLSLPLDLILSSPTVPTTLSYLTRSHPSTPSQMLPILSTLDIVSNLDNFAHNLPYSTSTFTELTSTFETALTKVLTSKSTFNLETRKTILNSTATFGLSLLKKSRTNLPYVKSKIIENPLISSLYNNGIPPVSITTLDLKCTTYTGEIEHALNLLGSLGDDERGEIVYSYVLGAFERSLKYDRRLIEKDVKMITYYCKLLHEIITSFQNNPNSINFSDRTYSQLYKAVGVTGDFDTVISMLKTREMRVRDLLNEDEETDLDLNPKNLTVKPGVIEYTPSTYASIITSASFLPLINPLYGVTSDSIVYENKLIKLNEISKNPNPINQTSVPGMTEIETAIATLDWDEFSDERRPNRGKLKRERFKGVEVMDEDIGTGRLAIAEKWELDSVYDRERFERIKEAGEDVGIENGESEEWDLEEEEEGEFGLNSLGEGEDRFLEQFNLSQEEVKRLAGASEEWNADTEVKEIDSSLECLKGLPVVKTSNDSESVPSLQVTSDLINTTIISSLQHLKDTHDDFLNHVPLITLSNAIRKPDEVGLDVGGIWKRRLEVVEELIDAASREGKCNKEVLNSGFSVFCKSLRLRRAVAFLKRYEEEGVEKDERVWRSLCGMFLRAKRLEEAVKWKKDIEGDGGKIDVVTYGMFVRAYADRGDVVGGLEILKECEENHGEVPGEGMIKKLRRLCKKEGWIWDGEVRFEGFGGGGEKRHGKFKLKEKGRGKMTDVEREIYETLKLIAVDPHEYVRKGQTRESGKRHNKKGWRRMEWTIRDSKK</sequence>
<evidence type="ECO:0000256" key="1">
    <source>
        <dbReference type="ARBA" id="ARBA00022737"/>
    </source>
</evidence>
<keyword evidence="4" id="KW-1185">Reference proteome</keyword>
<dbReference type="InterPro" id="IPR011990">
    <property type="entry name" value="TPR-like_helical_dom_sf"/>
</dbReference>
<comment type="caution">
    <text evidence="3">The sequence shown here is derived from an EMBL/GenBank/DDBJ whole genome shotgun (WGS) entry which is preliminary data.</text>
</comment>
<dbReference type="OrthoDB" id="43068at2759"/>
<feature type="compositionally biased region" description="Basic residues" evidence="2">
    <location>
        <begin position="13"/>
        <end position="27"/>
    </location>
</feature>
<name>A0A9W7CN91_9STRA</name>
<organism evidence="3 4">
    <name type="scientific">Triparma laevis f. longispina</name>
    <dbReference type="NCBI Taxonomy" id="1714387"/>
    <lineage>
        <taxon>Eukaryota</taxon>
        <taxon>Sar</taxon>
        <taxon>Stramenopiles</taxon>
        <taxon>Ochrophyta</taxon>
        <taxon>Bolidophyceae</taxon>
        <taxon>Parmales</taxon>
        <taxon>Triparmaceae</taxon>
        <taxon>Triparma</taxon>
    </lineage>
</organism>
<dbReference type="PANTHER" id="PTHR47447:SF17">
    <property type="entry name" value="OS12G0638900 PROTEIN"/>
    <property type="match status" value="1"/>
</dbReference>
<evidence type="ECO:0000313" key="3">
    <source>
        <dbReference type="EMBL" id="GMI08865.1"/>
    </source>
</evidence>
<proteinExistence type="predicted"/>
<dbReference type="PANTHER" id="PTHR47447">
    <property type="entry name" value="OS03G0856100 PROTEIN"/>
    <property type="match status" value="1"/>
</dbReference>
<dbReference type="Proteomes" id="UP001165122">
    <property type="component" value="Unassembled WGS sequence"/>
</dbReference>